<gene>
    <name evidence="3" type="ORF">SAMN04488107_3271</name>
</gene>
<feature type="transmembrane region" description="Helical" evidence="2">
    <location>
        <begin position="146"/>
        <end position="166"/>
    </location>
</feature>
<feature type="compositionally biased region" description="Low complexity" evidence="1">
    <location>
        <begin position="15"/>
        <end position="25"/>
    </location>
</feature>
<feature type="transmembrane region" description="Helical" evidence="2">
    <location>
        <begin position="114"/>
        <end position="134"/>
    </location>
</feature>
<reference evidence="4" key="1">
    <citation type="submission" date="2017-06" db="EMBL/GenBank/DDBJ databases">
        <authorList>
            <person name="Varghese N."/>
            <person name="Submissions S."/>
        </authorList>
    </citation>
    <scope>NUCLEOTIDE SEQUENCE [LARGE SCALE GENOMIC DNA]</scope>
    <source>
        <strain evidence="4">DSM 45423</strain>
    </source>
</reference>
<evidence type="ECO:0000313" key="3">
    <source>
        <dbReference type="EMBL" id="SNS63681.1"/>
    </source>
</evidence>
<feature type="transmembrane region" description="Helical" evidence="2">
    <location>
        <begin position="70"/>
        <end position="91"/>
    </location>
</feature>
<dbReference type="EMBL" id="FZOH01000006">
    <property type="protein sequence ID" value="SNS63681.1"/>
    <property type="molecule type" value="Genomic_DNA"/>
</dbReference>
<keyword evidence="2" id="KW-1133">Transmembrane helix</keyword>
<proteinExistence type="predicted"/>
<feature type="compositionally biased region" description="Pro residues" evidence="1">
    <location>
        <begin position="26"/>
        <end position="35"/>
    </location>
</feature>
<sequence length="224" mass="21927">MSPAGAAPGGGQPGARGSLGAVSTPAPVPDGPIPGPAAVPATVPATVVGRPARSLAGQVLAEVRGDLRAATAWGCLLALCGLPAGLLWVWLAPRARFEVVEGGAVPLGRPSPELLVAVDSVLVLVLAGLGLLAGGGAWAMRRRRGVAVLAATGLGTGVAGLLAWQLGELLAPGPTAAELSDVGARVTSGLHLSSPPALAVGPFAALAVYVVAALFSAHDDLGRR</sequence>
<evidence type="ECO:0008006" key="5">
    <source>
        <dbReference type="Google" id="ProtNLM"/>
    </source>
</evidence>
<evidence type="ECO:0000256" key="1">
    <source>
        <dbReference type="SAM" id="MobiDB-lite"/>
    </source>
</evidence>
<dbReference type="AlphaFoldDB" id="A0A239G3E7"/>
<keyword evidence="2" id="KW-0472">Membrane</keyword>
<evidence type="ECO:0000256" key="2">
    <source>
        <dbReference type="SAM" id="Phobius"/>
    </source>
</evidence>
<name>A0A239G3E7_9ACTN</name>
<dbReference type="Proteomes" id="UP000198386">
    <property type="component" value="Unassembled WGS sequence"/>
</dbReference>
<keyword evidence="2" id="KW-0812">Transmembrane</keyword>
<keyword evidence="4" id="KW-1185">Reference proteome</keyword>
<feature type="transmembrane region" description="Helical" evidence="2">
    <location>
        <begin position="197"/>
        <end position="217"/>
    </location>
</feature>
<organism evidence="3 4">
    <name type="scientific">Geodermatophilus saharensis</name>
    <dbReference type="NCBI Taxonomy" id="1137994"/>
    <lineage>
        <taxon>Bacteria</taxon>
        <taxon>Bacillati</taxon>
        <taxon>Actinomycetota</taxon>
        <taxon>Actinomycetes</taxon>
        <taxon>Geodermatophilales</taxon>
        <taxon>Geodermatophilaceae</taxon>
        <taxon>Geodermatophilus</taxon>
    </lineage>
</organism>
<evidence type="ECO:0000313" key="4">
    <source>
        <dbReference type="Proteomes" id="UP000198386"/>
    </source>
</evidence>
<feature type="region of interest" description="Disordered" evidence="1">
    <location>
        <begin position="1"/>
        <end position="35"/>
    </location>
</feature>
<protein>
    <recommendedName>
        <fullName evidence="5">LPXTG-motif cell wall anchor domain-containing protein</fullName>
    </recommendedName>
</protein>
<accession>A0A239G3E7</accession>